<keyword evidence="1 3" id="KW-0378">Hydrolase</keyword>
<dbReference type="Proteomes" id="UP000239590">
    <property type="component" value="Unassembled WGS sequence"/>
</dbReference>
<dbReference type="GO" id="GO:0016787">
    <property type="term" value="F:hydrolase activity"/>
    <property type="evidence" value="ECO:0007669"/>
    <property type="project" value="UniProtKB-KW"/>
</dbReference>
<dbReference type="SUPFAM" id="SSF53474">
    <property type="entry name" value="alpha/beta-Hydrolases"/>
    <property type="match status" value="1"/>
</dbReference>
<accession>A0A2S7IF91</accession>
<dbReference type="EMBL" id="PTRA01000009">
    <property type="protein sequence ID" value="PQA53468.1"/>
    <property type="molecule type" value="Genomic_DNA"/>
</dbReference>
<evidence type="ECO:0000313" key="4">
    <source>
        <dbReference type="Proteomes" id="UP000239590"/>
    </source>
</evidence>
<keyword evidence="4" id="KW-1185">Reference proteome</keyword>
<dbReference type="OrthoDB" id="9773293at2"/>
<protein>
    <submittedName>
        <fullName evidence="3">Alpha/beta hydrolase</fullName>
    </submittedName>
</protein>
<dbReference type="Gene3D" id="3.40.50.1820">
    <property type="entry name" value="alpha/beta hydrolase"/>
    <property type="match status" value="1"/>
</dbReference>
<dbReference type="InterPro" id="IPR000073">
    <property type="entry name" value="AB_hydrolase_1"/>
</dbReference>
<dbReference type="Pfam" id="PF00561">
    <property type="entry name" value="Abhydrolase_1"/>
    <property type="match status" value="1"/>
</dbReference>
<name>A0A2S7IF91_9BACT</name>
<organism evidence="3 4">
    <name type="scientific">Siphonobacter curvatus</name>
    <dbReference type="NCBI Taxonomy" id="2094562"/>
    <lineage>
        <taxon>Bacteria</taxon>
        <taxon>Pseudomonadati</taxon>
        <taxon>Bacteroidota</taxon>
        <taxon>Cytophagia</taxon>
        <taxon>Cytophagales</taxon>
        <taxon>Cytophagaceae</taxon>
        <taxon>Siphonobacter</taxon>
    </lineage>
</organism>
<comment type="caution">
    <text evidence="3">The sequence shown here is derived from an EMBL/GenBank/DDBJ whole genome shotgun (WGS) entry which is preliminary data.</text>
</comment>
<gene>
    <name evidence="3" type="ORF">C5O19_24825</name>
</gene>
<dbReference type="PRINTS" id="PR00412">
    <property type="entry name" value="EPOXHYDRLASE"/>
</dbReference>
<dbReference type="InterPro" id="IPR000639">
    <property type="entry name" value="Epox_hydrolase-like"/>
</dbReference>
<evidence type="ECO:0000259" key="2">
    <source>
        <dbReference type="Pfam" id="PF00561"/>
    </source>
</evidence>
<evidence type="ECO:0000313" key="3">
    <source>
        <dbReference type="EMBL" id="PQA53468.1"/>
    </source>
</evidence>
<feature type="domain" description="AB hydrolase-1" evidence="2">
    <location>
        <begin position="39"/>
        <end position="284"/>
    </location>
</feature>
<reference evidence="4" key="1">
    <citation type="submission" date="2018-02" db="EMBL/GenBank/DDBJ databases">
        <title>Genome sequencing of Solimonas sp. HR-BB.</title>
        <authorList>
            <person name="Lee Y."/>
            <person name="Jeon C.O."/>
        </authorList>
    </citation>
    <scope>NUCLEOTIDE SEQUENCE [LARGE SCALE GENOMIC DNA]</scope>
    <source>
        <strain evidence="4">HR-U</strain>
    </source>
</reference>
<sequence>MTQISSTNEELLNALPGFQERYASVNGVHLHYVSGGKGNPLILLPGWPETWWAYHKVMPLLAQHYEVIAVDIRGMGHSDMPLMGYDKKNMAQDLAELITHLGYSNAYVAGHDIGAHVAFSLAANHPKLVSKLILLDTPHPTPDMFRLPMLPTGSMAEGSGYTYPWWVAFNQLKQLPEQVLAGRIRIILDWVFDHLLLNKNSIDTSDRAVYAAAYDTEAGIRASNAWYQAFLQDIEDSKTYAALPMPVLGIGASGYELLNYTLPEQATQWQVVQIEESGHFLLAEQPQKTAAAMMAFLG</sequence>
<dbReference type="AlphaFoldDB" id="A0A2S7IF91"/>
<dbReference type="PANTHER" id="PTHR43329">
    <property type="entry name" value="EPOXIDE HYDROLASE"/>
    <property type="match status" value="1"/>
</dbReference>
<evidence type="ECO:0000256" key="1">
    <source>
        <dbReference type="ARBA" id="ARBA00022801"/>
    </source>
</evidence>
<proteinExistence type="predicted"/>
<dbReference type="InterPro" id="IPR029058">
    <property type="entry name" value="AB_hydrolase_fold"/>
</dbReference>
<dbReference type="PRINTS" id="PR00111">
    <property type="entry name" value="ABHYDROLASE"/>
</dbReference>